<protein>
    <submittedName>
        <fullName evidence="1">Uncharacterized protein</fullName>
    </submittedName>
</protein>
<dbReference type="HOGENOM" id="CLU_1266484_0_0_4"/>
<gene>
    <name evidence="1" type="ordered locus">Galf_1456</name>
</gene>
<evidence type="ECO:0000313" key="1">
    <source>
        <dbReference type="EMBL" id="ADL55476.1"/>
    </source>
</evidence>
<keyword evidence="2" id="KW-1185">Reference proteome</keyword>
<evidence type="ECO:0000313" key="2">
    <source>
        <dbReference type="Proteomes" id="UP000001235"/>
    </source>
</evidence>
<name>D9SG29_GALCS</name>
<dbReference type="OrthoDB" id="8812767at2"/>
<proteinExistence type="predicted"/>
<accession>D9SG29</accession>
<reference evidence="1 2" key="1">
    <citation type="submission" date="2010-08" db="EMBL/GenBank/DDBJ databases">
        <title>Complete sequence of Gallionella capsiferriformans ES-2.</title>
        <authorList>
            <consortium name="US DOE Joint Genome Institute"/>
            <person name="Lucas S."/>
            <person name="Copeland A."/>
            <person name="Lapidus A."/>
            <person name="Cheng J.-F."/>
            <person name="Bruce D."/>
            <person name="Goodwin L."/>
            <person name="Pitluck S."/>
            <person name="Chertkov O."/>
            <person name="Davenport K.W."/>
            <person name="Detter J.C."/>
            <person name="Han C."/>
            <person name="Tapia R."/>
            <person name="Land M."/>
            <person name="Hauser L."/>
            <person name="Chang Y.-J."/>
            <person name="Jeffries C."/>
            <person name="Kyrpides N."/>
            <person name="Ivanova N."/>
            <person name="Mikhailova N."/>
            <person name="Shelobolina E.S."/>
            <person name="Picardal F."/>
            <person name="Roden E."/>
            <person name="Emerson D."/>
            <person name="Woyke T."/>
        </authorList>
    </citation>
    <scope>NUCLEOTIDE SEQUENCE [LARGE SCALE GENOMIC DNA]</scope>
    <source>
        <strain evidence="1 2">ES-2</strain>
    </source>
</reference>
<sequence length="207" mass="24516">MKNTKQELLRRLQRQYHRYNPWRLARGGLYIPHSYAETKPDSLSWWDDVGFILNGRRVIVWWQHPRQIYADAIDEQSYRSAGDDPQDDWLTQGSTKNYRQVGASRKKIVSYTSRQPSEAKRLYYERLEEIKNRLTKEGVDVEVSLSWKLERLTWALGVSLIAPLEVRNESEAASLARLARRLILGETALDIEFPEYRYNQADWLREN</sequence>
<organism evidence="1 2">
    <name type="scientific">Gallionella capsiferriformans (strain ES-2)</name>
    <name type="common">Gallionella ferruginea capsiferriformans (strain ES-2)</name>
    <dbReference type="NCBI Taxonomy" id="395494"/>
    <lineage>
        <taxon>Bacteria</taxon>
        <taxon>Pseudomonadati</taxon>
        <taxon>Pseudomonadota</taxon>
        <taxon>Betaproteobacteria</taxon>
        <taxon>Nitrosomonadales</taxon>
        <taxon>Gallionellaceae</taxon>
        <taxon>Gallionella</taxon>
    </lineage>
</organism>
<dbReference type="Proteomes" id="UP000001235">
    <property type="component" value="Chromosome"/>
</dbReference>
<dbReference type="STRING" id="395494.Galf_1456"/>
<dbReference type="RefSeq" id="WP_013293415.1">
    <property type="nucleotide sequence ID" value="NC_014394.1"/>
</dbReference>
<dbReference type="EMBL" id="CP002159">
    <property type="protein sequence ID" value="ADL55476.1"/>
    <property type="molecule type" value="Genomic_DNA"/>
</dbReference>
<dbReference type="AlphaFoldDB" id="D9SG29"/>
<dbReference type="KEGG" id="gca:Galf_1456"/>